<keyword evidence="3" id="KW-1185">Reference proteome</keyword>
<evidence type="ECO:0008006" key="4">
    <source>
        <dbReference type="Google" id="ProtNLM"/>
    </source>
</evidence>
<dbReference type="Proteomes" id="UP001153328">
    <property type="component" value="Unassembled WGS sequence"/>
</dbReference>
<proteinExistence type="predicted"/>
<dbReference type="AlphaFoldDB" id="A0A9W4H211"/>
<reference evidence="2" key="1">
    <citation type="submission" date="2021-06" db="EMBL/GenBank/DDBJ databases">
        <authorList>
            <person name="Arsene-Ploetze F."/>
        </authorList>
    </citation>
    <scope>NUCLEOTIDE SEQUENCE</scope>
    <source>
        <strain evidence="2">SBRY1</strain>
    </source>
</reference>
<keyword evidence="1" id="KW-0732">Signal</keyword>
<feature type="signal peptide" evidence="1">
    <location>
        <begin position="1"/>
        <end position="32"/>
    </location>
</feature>
<evidence type="ECO:0000313" key="3">
    <source>
        <dbReference type="Proteomes" id="UP001153328"/>
    </source>
</evidence>
<gene>
    <name evidence="2" type="ORF">SBRY_40042</name>
</gene>
<feature type="chain" id="PRO_5040844817" description="Peptidase M10 metallopeptidase domain-containing protein" evidence="1">
    <location>
        <begin position="33"/>
        <end position="212"/>
    </location>
</feature>
<organism evidence="2 3">
    <name type="scientific">Actinacidiphila bryophytorum</name>
    <dbReference type="NCBI Taxonomy" id="1436133"/>
    <lineage>
        <taxon>Bacteria</taxon>
        <taxon>Bacillati</taxon>
        <taxon>Actinomycetota</taxon>
        <taxon>Actinomycetes</taxon>
        <taxon>Kitasatosporales</taxon>
        <taxon>Streptomycetaceae</taxon>
        <taxon>Actinacidiphila</taxon>
    </lineage>
</organism>
<evidence type="ECO:0000313" key="2">
    <source>
        <dbReference type="EMBL" id="CAG7644986.1"/>
    </source>
</evidence>
<protein>
    <recommendedName>
        <fullName evidence="4">Peptidase M10 metallopeptidase domain-containing protein</fullName>
    </recommendedName>
</protein>
<sequence>MSRVSRNATAVAVGIIGWAAVFATSGATNAMANTLPFDNMYPTENANWPCVDYGVHGNFCQTDNSTLTVWLQGTLSSGDKTTVKGRLANQYSPTDLAVQYPASPSYSGSAETDIVYQQSTSGMSGSTIGFTWCDDAVSSTRCDQQYVRFRYHGIDAELACHETGHAVGLTHGQNAFPAVANDNSSLGCMETPDIGNRPSLGATNVGAINATY</sequence>
<evidence type="ECO:0000256" key="1">
    <source>
        <dbReference type="SAM" id="SignalP"/>
    </source>
</evidence>
<dbReference type="SUPFAM" id="SSF55486">
    <property type="entry name" value="Metalloproteases ('zincins'), catalytic domain"/>
    <property type="match status" value="1"/>
</dbReference>
<dbReference type="EMBL" id="CAJVAX010000018">
    <property type="protein sequence ID" value="CAG7644986.1"/>
    <property type="molecule type" value="Genomic_DNA"/>
</dbReference>
<accession>A0A9W4H211</accession>
<comment type="caution">
    <text evidence="2">The sequence shown here is derived from an EMBL/GenBank/DDBJ whole genome shotgun (WGS) entry which is preliminary data.</text>
</comment>
<name>A0A9W4H211_9ACTN</name>